<sequence>MRRRSGLLRPLVWLALAFVSLLLLGVTYFVGMFSGGHELDETCASLGQRVDEEYRAEHWREPGQGFPLHNKCNADYDLVPVWVNPGIVVLGVLVVVCVGAGVWSAATTARR</sequence>
<feature type="transmembrane region" description="Helical" evidence="1">
    <location>
        <begin position="12"/>
        <end position="31"/>
    </location>
</feature>
<keyword evidence="1" id="KW-0472">Membrane</keyword>
<reference evidence="2" key="1">
    <citation type="submission" date="2022-10" db="EMBL/GenBank/DDBJ databases">
        <title>The complete genomes of actinobacterial strains from the NBC collection.</title>
        <authorList>
            <person name="Joergensen T.S."/>
            <person name="Alvarez Arevalo M."/>
            <person name="Sterndorff E.B."/>
            <person name="Faurdal D."/>
            <person name="Vuksanovic O."/>
            <person name="Mourched A.-S."/>
            <person name="Charusanti P."/>
            <person name="Shaw S."/>
            <person name="Blin K."/>
            <person name="Weber T."/>
        </authorList>
    </citation>
    <scope>NUCLEOTIDE SEQUENCE</scope>
    <source>
        <strain evidence="2">NBC_00093</strain>
    </source>
</reference>
<feature type="transmembrane region" description="Helical" evidence="1">
    <location>
        <begin position="86"/>
        <end position="106"/>
    </location>
</feature>
<dbReference type="EMBL" id="CP108222">
    <property type="protein sequence ID" value="WTT17393.1"/>
    <property type="molecule type" value="Genomic_DNA"/>
</dbReference>
<proteinExistence type="predicted"/>
<organism evidence="2">
    <name type="scientific">Streptomyces sp. NBC_00093</name>
    <dbReference type="NCBI Taxonomy" id="2975649"/>
    <lineage>
        <taxon>Bacteria</taxon>
        <taxon>Bacillati</taxon>
        <taxon>Actinomycetota</taxon>
        <taxon>Actinomycetes</taxon>
        <taxon>Kitasatosporales</taxon>
        <taxon>Streptomycetaceae</taxon>
        <taxon>Streptomyces</taxon>
    </lineage>
</organism>
<dbReference type="AlphaFoldDB" id="A0AAU2A128"/>
<evidence type="ECO:0000256" key="1">
    <source>
        <dbReference type="SAM" id="Phobius"/>
    </source>
</evidence>
<keyword evidence="1" id="KW-0812">Transmembrane</keyword>
<protein>
    <recommendedName>
        <fullName evidence="3">Integral membrane protein</fullName>
    </recommendedName>
</protein>
<evidence type="ECO:0008006" key="3">
    <source>
        <dbReference type="Google" id="ProtNLM"/>
    </source>
</evidence>
<gene>
    <name evidence="2" type="ORF">OHA22_18530</name>
</gene>
<name>A0AAU2A128_9ACTN</name>
<accession>A0AAU2A128</accession>
<keyword evidence="1" id="KW-1133">Transmembrane helix</keyword>
<evidence type="ECO:0000313" key="2">
    <source>
        <dbReference type="EMBL" id="WTT17393.1"/>
    </source>
</evidence>